<gene>
    <name evidence="2" type="ORF">COT89_02975</name>
</gene>
<feature type="transmembrane region" description="Helical" evidence="1">
    <location>
        <begin position="12"/>
        <end position="35"/>
    </location>
</feature>
<evidence type="ECO:0000313" key="2">
    <source>
        <dbReference type="EMBL" id="PIR97715.1"/>
    </source>
</evidence>
<dbReference type="Proteomes" id="UP000231466">
    <property type="component" value="Unassembled WGS sequence"/>
</dbReference>
<keyword evidence="1" id="KW-0472">Membrane</keyword>
<keyword evidence="1" id="KW-1133">Transmembrane helix</keyword>
<organism evidence="2 3">
    <name type="scientific">Candidatus Colwellbacteria bacterium CG10_big_fil_rev_8_21_14_0_10_42_22</name>
    <dbReference type="NCBI Taxonomy" id="1974540"/>
    <lineage>
        <taxon>Bacteria</taxon>
        <taxon>Candidatus Colwelliibacteriota</taxon>
    </lineage>
</organism>
<evidence type="ECO:0008006" key="4">
    <source>
        <dbReference type="Google" id="ProtNLM"/>
    </source>
</evidence>
<keyword evidence="1" id="KW-0812">Transmembrane</keyword>
<protein>
    <recommendedName>
        <fullName evidence="4">Cell division protein FtsL</fullName>
    </recommendedName>
</protein>
<dbReference type="AlphaFoldDB" id="A0A2H0VF37"/>
<proteinExistence type="predicted"/>
<evidence type="ECO:0000313" key="3">
    <source>
        <dbReference type="Proteomes" id="UP000231466"/>
    </source>
</evidence>
<evidence type="ECO:0000256" key="1">
    <source>
        <dbReference type="SAM" id="Phobius"/>
    </source>
</evidence>
<accession>A0A2H0VF37</accession>
<dbReference type="EMBL" id="PFAH01000010">
    <property type="protein sequence ID" value="PIR97715.1"/>
    <property type="molecule type" value="Genomic_DNA"/>
</dbReference>
<comment type="caution">
    <text evidence="2">The sequence shown here is derived from an EMBL/GenBank/DDBJ whole genome shotgun (WGS) entry which is preliminary data.</text>
</comment>
<name>A0A2H0VF37_9BACT</name>
<reference evidence="3" key="1">
    <citation type="submission" date="2017-09" db="EMBL/GenBank/DDBJ databases">
        <title>Depth-based differentiation of microbial function through sediment-hosted aquifers and enrichment of novel symbionts in the deep terrestrial subsurface.</title>
        <authorList>
            <person name="Probst A.J."/>
            <person name="Ladd B."/>
            <person name="Jarett J.K."/>
            <person name="Geller-Mcgrath D.E."/>
            <person name="Sieber C.M.K."/>
            <person name="Emerson J.B."/>
            <person name="Anantharaman K."/>
            <person name="Thomas B.C."/>
            <person name="Malmstrom R."/>
            <person name="Stieglmeier M."/>
            <person name="Klingl A."/>
            <person name="Woyke T."/>
            <person name="Ryan C.M."/>
            <person name="Banfield J.F."/>
        </authorList>
    </citation>
    <scope>NUCLEOTIDE SEQUENCE [LARGE SCALE GENOMIC DNA]</scope>
</reference>
<sequence length="97" mass="10920">MTIIRPNKDRDFIKICILCGIGMGVMILAVLVSYVSLVSIQHDLEAVRDELKSGKLQNAELKNQYFELTNVENLERLAGEMGLIKDKNPEWVLASQS</sequence>